<name>R4KMJ6_9FIRM</name>
<proteinExistence type="predicted"/>
<dbReference type="KEGG" id="dgi:Desgi_3439"/>
<dbReference type="EMBL" id="CP003273">
    <property type="protein sequence ID" value="AGL02782.1"/>
    <property type="molecule type" value="Genomic_DNA"/>
</dbReference>
<keyword evidence="1" id="KW-0472">Membrane</keyword>
<gene>
    <name evidence="2" type="ORF">Desgi_3439</name>
</gene>
<feature type="transmembrane region" description="Helical" evidence="1">
    <location>
        <begin position="12"/>
        <end position="31"/>
    </location>
</feature>
<organism evidence="2 3">
    <name type="scientific">Desulfoscipio gibsoniae DSM 7213</name>
    <dbReference type="NCBI Taxonomy" id="767817"/>
    <lineage>
        <taxon>Bacteria</taxon>
        <taxon>Bacillati</taxon>
        <taxon>Bacillota</taxon>
        <taxon>Clostridia</taxon>
        <taxon>Eubacteriales</taxon>
        <taxon>Desulfallaceae</taxon>
        <taxon>Desulfoscipio</taxon>
    </lineage>
</organism>
<keyword evidence="1" id="KW-1133">Transmembrane helix</keyword>
<keyword evidence="3" id="KW-1185">Reference proteome</keyword>
<evidence type="ECO:0000313" key="2">
    <source>
        <dbReference type="EMBL" id="AGL02782.1"/>
    </source>
</evidence>
<accession>R4KMJ6</accession>
<evidence type="ECO:0008006" key="4">
    <source>
        <dbReference type="Google" id="ProtNLM"/>
    </source>
</evidence>
<dbReference type="HOGENOM" id="CLU_3167212_0_0_9"/>
<sequence>MPMMYGYGSLWGLGMMIVSLGIFGLIIYWAVYSGVRKGLKEGPRDKD</sequence>
<evidence type="ECO:0000313" key="3">
    <source>
        <dbReference type="Proteomes" id="UP000013520"/>
    </source>
</evidence>
<protein>
    <recommendedName>
        <fullName evidence="4">DUF3149 domain-containing protein</fullName>
    </recommendedName>
</protein>
<keyword evidence="1" id="KW-0812">Transmembrane</keyword>
<dbReference type="Proteomes" id="UP000013520">
    <property type="component" value="Chromosome"/>
</dbReference>
<evidence type="ECO:0000256" key="1">
    <source>
        <dbReference type="SAM" id="Phobius"/>
    </source>
</evidence>
<dbReference type="AlphaFoldDB" id="R4KMJ6"/>
<reference evidence="2 3" key="1">
    <citation type="submission" date="2012-01" db="EMBL/GenBank/DDBJ databases">
        <title>Complete sequence of Desulfotomaculum gibsoniae DSM 7213.</title>
        <authorList>
            <consortium name="US DOE Joint Genome Institute"/>
            <person name="Lucas S."/>
            <person name="Han J."/>
            <person name="Lapidus A."/>
            <person name="Cheng J.-F."/>
            <person name="Goodwin L."/>
            <person name="Pitluck S."/>
            <person name="Peters L."/>
            <person name="Ovchinnikova G."/>
            <person name="Teshima H."/>
            <person name="Detter J.C."/>
            <person name="Han C."/>
            <person name="Tapia R."/>
            <person name="Land M."/>
            <person name="Hauser L."/>
            <person name="Kyrpides N."/>
            <person name="Ivanova N."/>
            <person name="Pagani I."/>
            <person name="Parshina S."/>
            <person name="Plugge C."/>
            <person name="Muyzer G."/>
            <person name="Kuever J."/>
            <person name="Ivanova A."/>
            <person name="Nazina T."/>
            <person name="Klenk H.-P."/>
            <person name="Brambilla E."/>
            <person name="Spring S."/>
            <person name="Stams A.F."/>
            <person name="Woyke T."/>
        </authorList>
    </citation>
    <scope>NUCLEOTIDE SEQUENCE [LARGE SCALE GENOMIC DNA]</scope>
    <source>
        <strain evidence="2 3">DSM 7213</strain>
    </source>
</reference>